<keyword evidence="4 9" id="KW-0812">Transmembrane</keyword>
<keyword evidence="5 8" id="KW-0653">Protein transport</keyword>
<feature type="domain" description="MotA/TolQ/ExbB proton channel" evidence="10">
    <location>
        <begin position="72"/>
        <end position="175"/>
    </location>
</feature>
<keyword evidence="6 9" id="KW-1133">Transmembrane helix</keyword>
<dbReference type="Pfam" id="PF01618">
    <property type="entry name" value="MotA_ExbB"/>
    <property type="match status" value="1"/>
</dbReference>
<dbReference type="PANTHER" id="PTHR30625">
    <property type="entry name" value="PROTEIN TOLQ"/>
    <property type="match status" value="1"/>
</dbReference>
<evidence type="ECO:0000256" key="2">
    <source>
        <dbReference type="ARBA" id="ARBA00022448"/>
    </source>
</evidence>
<evidence type="ECO:0000256" key="1">
    <source>
        <dbReference type="ARBA" id="ARBA00004651"/>
    </source>
</evidence>
<keyword evidence="7 9" id="KW-0472">Membrane</keyword>
<feature type="transmembrane region" description="Helical" evidence="9">
    <location>
        <begin position="6"/>
        <end position="29"/>
    </location>
</feature>
<feature type="transmembrane region" description="Helical" evidence="9">
    <location>
        <begin position="147"/>
        <end position="172"/>
    </location>
</feature>
<dbReference type="InterPro" id="IPR050790">
    <property type="entry name" value="ExbB/TolQ_transport"/>
</dbReference>
<keyword evidence="3" id="KW-1003">Cell membrane</keyword>
<gene>
    <name evidence="11" type="ORF">KL86DES1_20121</name>
</gene>
<name>A0A212L291_9BACT</name>
<evidence type="ECO:0000256" key="8">
    <source>
        <dbReference type="RuleBase" id="RU004057"/>
    </source>
</evidence>
<evidence type="ECO:0000256" key="3">
    <source>
        <dbReference type="ARBA" id="ARBA00022475"/>
    </source>
</evidence>
<proteinExistence type="inferred from homology"/>
<evidence type="ECO:0000256" key="4">
    <source>
        <dbReference type="ARBA" id="ARBA00022692"/>
    </source>
</evidence>
<evidence type="ECO:0000313" key="11">
    <source>
        <dbReference type="EMBL" id="SCM71672.1"/>
    </source>
</evidence>
<reference evidence="11" key="1">
    <citation type="submission" date="2016-08" db="EMBL/GenBank/DDBJ databases">
        <authorList>
            <person name="Seilhamer J.J."/>
        </authorList>
    </citation>
    <scope>NUCLEOTIDE SEQUENCE</scope>
    <source>
        <strain evidence="11">86-1</strain>
    </source>
</reference>
<dbReference type="AlphaFoldDB" id="A0A212L291"/>
<feature type="transmembrane region" description="Helical" evidence="9">
    <location>
        <begin position="105"/>
        <end position="127"/>
    </location>
</feature>
<dbReference type="GO" id="GO:0017038">
    <property type="term" value="P:protein import"/>
    <property type="evidence" value="ECO:0007669"/>
    <property type="project" value="TreeGrafter"/>
</dbReference>
<evidence type="ECO:0000256" key="7">
    <source>
        <dbReference type="ARBA" id="ARBA00023136"/>
    </source>
</evidence>
<keyword evidence="2 8" id="KW-0813">Transport</keyword>
<organism evidence="11">
    <name type="scientific">uncultured Desulfovibrio sp</name>
    <dbReference type="NCBI Taxonomy" id="167968"/>
    <lineage>
        <taxon>Bacteria</taxon>
        <taxon>Pseudomonadati</taxon>
        <taxon>Thermodesulfobacteriota</taxon>
        <taxon>Desulfovibrionia</taxon>
        <taxon>Desulfovibrionales</taxon>
        <taxon>Desulfovibrionaceae</taxon>
        <taxon>Desulfovibrio</taxon>
        <taxon>environmental samples</taxon>
    </lineage>
</organism>
<dbReference type="PANTHER" id="PTHR30625:SF15">
    <property type="entry name" value="BIOPOLYMER TRANSPORT PROTEIN EXBB"/>
    <property type="match status" value="1"/>
</dbReference>
<accession>A0A212L291</accession>
<comment type="subcellular location">
    <subcellularLocation>
        <location evidence="1">Cell membrane</location>
        <topology evidence="1">Multi-pass membrane protein</topology>
    </subcellularLocation>
    <subcellularLocation>
        <location evidence="8">Membrane</location>
        <topology evidence="8">Multi-pass membrane protein</topology>
    </subcellularLocation>
</comment>
<dbReference type="EMBL" id="FMJC01000002">
    <property type="protein sequence ID" value="SCM71672.1"/>
    <property type="molecule type" value="Genomic_DNA"/>
</dbReference>
<comment type="similarity">
    <text evidence="8">Belongs to the exbB/tolQ family.</text>
</comment>
<evidence type="ECO:0000256" key="6">
    <source>
        <dbReference type="ARBA" id="ARBA00022989"/>
    </source>
</evidence>
<evidence type="ECO:0000259" key="10">
    <source>
        <dbReference type="Pfam" id="PF01618"/>
    </source>
</evidence>
<evidence type="ECO:0000256" key="9">
    <source>
        <dbReference type="SAM" id="Phobius"/>
    </source>
</evidence>
<evidence type="ECO:0000256" key="5">
    <source>
        <dbReference type="ARBA" id="ARBA00022927"/>
    </source>
</evidence>
<dbReference type="GO" id="GO:0005886">
    <property type="term" value="C:plasma membrane"/>
    <property type="evidence" value="ECO:0007669"/>
    <property type="project" value="UniProtKB-SubCell"/>
</dbReference>
<protein>
    <recommendedName>
        <fullName evidence="10">MotA/TolQ/ExbB proton channel domain-containing protein</fullName>
    </recommendedName>
</protein>
<sequence length="237" mass="25735">MNLAAIYNTIGPAGCALVVVGCAGVYIAFRTYFYLALVWRNFQHGFLDLENTGESRCLRNNNSDNPLIAIVRDVVKTHSGHSQDIRAEVAYLFHRNFEQTTKSLCWLRLVAMISPLMGLLGTVLGMVRVFQAIADTATPDPAQLAAGIWEVLITTAMGLSVAIPMLIAYYFLLLKFKGFHIEAVEHSYRALELCQGSARHAHAVVPAVPVVPAAPAVKRTVANTPASCPVSPEPESA</sequence>
<dbReference type="InterPro" id="IPR002898">
    <property type="entry name" value="MotA_ExbB_proton_chnl"/>
</dbReference>
<dbReference type="RefSeq" id="WP_179979852.1">
    <property type="nucleotide sequence ID" value="NZ_LT608333.1"/>
</dbReference>